<dbReference type="AlphaFoldDB" id="A0A7S4RMC6"/>
<dbReference type="EMBL" id="HBNR01053659">
    <property type="protein sequence ID" value="CAE4619184.1"/>
    <property type="molecule type" value="Transcribed_RNA"/>
</dbReference>
<evidence type="ECO:0000256" key="1">
    <source>
        <dbReference type="SAM" id="MobiDB-lite"/>
    </source>
</evidence>
<sequence length="207" mass="21227">MAPRRSGALLRCCALAVAAVCAARLLGASRGLAAAGPAAWPAAARPSSAPSSVSRRAGEAGKVNIAQKQEVRDYLLGEDGGPSPGSSAPPAASEDRAELPTLECDEACVTAIEDCLEEGCSVEAIQKLDESLAKDEAKVMGELRKAQSAWLLNFLQRTGALRAQLSAILRSETAASCGEQLVRAAAVAFGGSRPTDYPKSGVSPYSG</sequence>
<gene>
    <name evidence="3" type="ORF">AMON00008_LOCUS37686</name>
</gene>
<evidence type="ECO:0000256" key="2">
    <source>
        <dbReference type="SAM" id="SignalP"/>
    </source>
</evidence>
<organism evidence="3">
    <name type="scientific">Alexandrium monilatum</name>
    <dbReference type="NCBI Taxonomy" id="311494"/>
    <lineage>
        <taxon>Eukaryota</taxon>
        <taxon>Sar</taxon>
        <taxon>Alveolata</taxon>
        <taxon>Dinophyceae</taxon>
        <taxon>Gonyaulacales</taxon>
        <taxon>Pyrocystaceae</taxon>
        <taxon>Alexandrium</taxon>
    </lineage>
</organism>
<accession>A0A7S4RMC6</accession>
<evidence type="ECO:0000313" key="3">
    <source>
        <dbReference type="EMBL" id="CAE4619184.1"/>
    </source>
</evidence>
<protein>
    <submittedName>
        <fullName evidence="3">Uncharacterized protein</fullName>
    </submittedName>
</protein>
<reference evidence="3" key="1">
    <citation type="submission" date="2021-01" db="EMBL/GenBank/DDBJ databases">
        <authorList>
            <person name="Corre E."/>
            <person name="Pelletier E."/>
            <person name="Niang G."/>
            <person name="Scheremetjew M."/>
            <person name="Finn R."/>
            <person name="Kale V."/>
            <person name="Holt S."/>
            <person name="Cochrane G."/>
            <person name="Meng A."/>
            <person name="Brown T."/>
            <person name="Cohen L."/>
        </authorList>
    </citation>
    <scope>NUCLEOTIDE SEQUENCE</scope>
    <source>
        <strain evidence="3">CCMP3105</strain>
    </source>
</reference>
<feature type="signal peptide" evidence="2">
    <location>
        <begin position="1"/>
        <end position="22"/>
    </location>
</feature>
<feature type="chain" id="PRO_5031493311" evidence="2">
    <location>
        <begin position="23"/>
        <end position="207"/>
    </location>
</feature>
<proteinExistence type="predicted"/>
<feature type="compositionally biased region" description="Low complexity" evidence="1">
    <location>
        <begin position="39"/>
        <end position="55"/>
    </location>
</feature>
<feature type="region of interest" description="Disordered" evidence="1">
    <location>
        <begin position="75"/>
        <end position="96"/>
    </location>
</feature>
<feature type="region of interest" description="Disordered" evidence="1">
    <location>
        <begin position="39"/>
        <end position="62"/>
    </location>
</feature>
<keyword evidence="2" id="KW-0732">Signal</keyword>
<name>A0A7S4RMC6_9DINO</name>